<name>A0A7I8W771_9ANNE</name>
<dbReference type="PANTHER" id="PTHR15337">
    <property type="entry name" value="ANTERIOR GRADIENT PROTEIN-RELATED"/>
    <property type="match status" value="1"/>
</dbReference>
<dbReference type="Gene3D" id="3.40.30.10">
    <property type="entry name" value="Glutaredoxin"/>
    <property type="match status" value="1"/>
</dbReference>
<dbReference type="Pfam" id="PF13899">
    <property type="entry name" value="Thioredoxin_7"/>
    <property type="match status" value="1"/>
</dbReference>
<keyword evidence="1 2" id="KW-0732">Signal</keyword>
<evidence type="ECO:0000256" key="2">
    <source>
        <dbReference type="SAM" id="SignalP"/>
    </source>
</evidence>
<dbReference type="InterPro" id="IPR036249">
    <property type="entry name" value="Thioredoxin-like_sf"/>
</dbReference>
<organism evidence="3 4">
    <name type="scientific">Dimorphilus gyrociliatus</name>
    <dbReference type="NCBI Taxonomy" id="2664684"/>
    <lineage>
        <taxon>Eukaryota</taxon>
        <taxon>Metazoa</taxon>
        <taxon>Spiralia</taxon>
        <taxon>Lophotrochozoa</taxon>
        <taxon>Annelida</taxon>
        <taxon>Polychaeta</taxon>
        <taxon>Polychaeta incertae sedis</taxon>
        <taxon>Dinophilidae</taxon>
        <taxon>Dimorphilus</taxon>
    </lineage>
</organism>
<feature type="chain" id="PRO_5029801539" evidence="2">
    <location>
        <begin position="22"/>
        <end position="177"/>
    </location>
</feature>
<keyword evidence="4" id="KW-1185">Reference proteome</keyword>
<dbReference type="GO" id="GO:0005783">
    <property type="term" value="C:endoplasmic reticulum"/>
    <property type="evidence" value="ECO:0007669"/>
    <property type="project" value="TreeGrafter"/>
</dbReference>
<evidence type="ECO:0000313" key="4">
    <source>
        <dbReference type="Proteomes" id="UP000549394"/>
    </source>
</evidence>
<dbReference type="InterPro" id="IPR051099">
    <property type="entry name" value="AGR/TXD"/>
</dbReference>
<comment type="caution">
    <text evidence="3">The sequence shown here is derived from an EMBL/GenBank/DDBJ whole genome shotgun (WGS) entry which is preliminary data.</text>
</comment>
<dbReference type="AlphaFoldDB" id="A0A7I8W771"/>
<accession>A0A7I8W771</accession>
<dbReference type="SUPFAM" id="SSF52833">
    <property type="entry name" value="Thioredoxin-like"/>
    <property type="match status" value="1"/>
</dbReference>
<dbReference type="PANTHER" id="PTHR15337:SF11">
    <property type="entry name" value="THIOREDOXIN DOMAIN-CONTAINING PROTEIN"/>
    <property type="match status" value="1"/>
</dbReference>
<dbReference type="EMBL" id="CAJFCJ010000019">
    <property type="protein sequence ID" value="CAD5123753.1"/>
    <property type="molecule type" value="Genomic_DNA"/>
</dbReference>
<sequence>MYDRKLKVVMGILLIVSYCLADLKEDNENETLEKTATDKSRGFNSNIKWLNDLDQAITMAKDSDKLIFLLLHKSWCRACKELKPSFSSDNELLELSKKFIMVNLEDDEEPRDDKYSPDGGYIPRAFFLQKNGEPILSLYNKEGNEKYKYYYSFSSQVVKSMNEALSSETNNKLNSEL</sequence>
<dbReference type="OrthoDB" id="262308at2759"/>
<feature type="signal peptide" evidence="2">
    <location>
        <begin position="1"/>
        <end position="21"/>
    </location>
</feature>
<proteinExistence type="predicted"/>
<protein>
    <submittedName>
        <fullName evidence="3">DgyrCDS12067</fullName>
    </submittedName>
</protein>
<dbReference type="Proteomes" id="UP000549394">
    <property type="component" value="Unassembled WGS sequence"/>
</dbReference>
<gene>
    <name evidence="3" type="ORF">DGYR_LOCUS11394</name>
</gene>
<evidence type="ECO:0000313" key="3">
    <source>
        <dbReference type="EMBL" id="CAD5123753.1"/>
    </source>
</evidence>
<evidence type="ECO:0000256" key="1">
    <source>
        <dbReference type="ARBA" id="ARBA00022729"/>
    </source>
</evidence>
<reference evidence="3 4" key="1">
    <citation type="submission" date="2020-08" db="EMBL/GenBank/DDBJ databases">
        <authorList>
            <person name="Hejnol A."/>
        </authorList>
    </citation>
    <scope>NUCLEOTIDE SEQUENCE [LARGE SCALE GENOMIC DNA]</scope>
</reference>